<protein>
    <submittedName>
        <fullName evidence="2">Uncharacterized protein</fullName>
    </submittedName>
</protein>
<dbReference type="CDD" id="cd00093">
    <property type="entry name" value="HTH_XRE"/>
    <property type="match status" value="1"/>
</dbReference>
<gene>
    <name evidence="2" type="ORF">E5K02_25195</name>
</gene>
<dbReference type="RefSeq" id="WP_135399283.1">
    <property type="nucleotide sequence ID" value="NZ_SRMB01000009.1"/>
</dbReference>
<dbReference type="SUPFAM" id="SSF47413">
    <property type="entry name" value="lambda repressor-like DNA-binding domains"/>
    <property type="match status" value="1"/>
</dbReference>
<organism evidence="2 3">
    <name type="scientific">Hymenobacter metallicola</name>
    <dbReference type="NCBI Taxonomy" id="2563114"/>
    <lineage>
        <taxon>Bacteria</taxon>
        <taxon>Pseudomonadati</taxon>
        <taxon>Bacteroidota</taxon>
        <taxon>Cytophagia</taxon>
        <taxon>Cytophagales</taxon>
        <taxon>Hymenobacteraceae</taxon>
        <taxon>Hymenobacter</taxon>
    </lineage>
</organism>
<dbReference type="GO" id="GO:0003677">
    <property type="term" value="F:DNA binding"/>
    <property type="evidence" value="ECO:0007669"/>
    <property type="project" value="InterPro"/>
</dbReference>
<keyword evidence="3" id="KW-1185">Reference proteome</keyword>
<dbReference type="OrthoDB" id="839492at2"/>
<dbReference type="Proteomes" id="UP000298471">
    <property type="component" value="Unassembled WGS sequence"/>
</dbReference>
<sequence length="146" mass="16238">MSESSLNQRIRLLIAALRLSTRGFSTLLGVSDATVRNYVRLDTKPTAPFLTRMMEKVAGLSAEWLLTGQGPMFKNPAEDVLIVGQTTTQAAQQQAEQLDAHHHFYAIGLAHGQQACATLARENELLRSQLRDKQELIDLLRAQPQQ</sequence>
<accession>A0A4Z0PT43</accession>
<evidence type="ECO:0000313" key="3">
    <source>
        <dbReference type="Proteomes" id="UP000298471"/>
    </source>
</evidence>
<proteinExistence type="predicted"/>
<comment type="caution">
    <text evidence="2">The sequence shown here is derived from an EMBL/GenBank/DDBJ whole genome shotgun (WGS) entry which is preliminary data.</text>
</comment>
<dbReference type="InterPro" id="IPR001387">
    <property type="entry name" value="Cro/C1-type_HTH"/>
</dbReference>
<dbReference type="EMBL" id="SRMB01000009">
    <property type="protein sequence ID" value="TGE20900.1"/>
    <property type="molecule type" value="Genomic_DNA"/>
</dbReference>
<evidence type="ECO:0000313" key="2">
    <source>
        <dbReference type="EMBL" id="TGE20900.1"/>
    </source>
</evidence>
<dbReference type="InterPro" id="IPR010982">
    <property type="entry name" value="Lambda_DNA-bd_dom_sf"/>
</dbReference>
<reference evidence="2 3" key="1">
    <citation type="submission" date="2019-04" db="EMBL/GenBank/DDBJ databases">
        <authorList>
            <person name="Feng G."/>
            <person name="Zhang J."/>
            <person name="Zhu H."/>
        </authorList>
    </citation>
    <scope>NUCLEOTIDE SEQUENCE [LARGE SCALE GENOMIC DNA]</scope>
    <source>
        <strain evidence="2 3">9PBR-1</strain>
    </source>
</reference>
<dbReference type="AlphaFoldDB" id="A0A4Z0PT43"/>
<keyword evidence="1" id="KW-0175">Coiled coil</keyword>
<feature type="coiled-coil region" evidence="1">
    <location>
        <begin position="116"/>
        <end position="143"/>
    </location>
</feature>
<name>A0A4Z0PT43_9BACT</name>
<dbReference type="Gene3D" id="1.10.260.40">
    <property type="entry name" value="lambda repressor-like DNA-binding domains"/>
    <property type="match status" value="1"/>
</dbReference>
<evidence type="ECO:0000256" key="1">
    <source>
        <dbReference type="SAM" id="Coils"/>
    </source>
</evidence>